<feature type="non-terminal residue" evidence="1">
    <location>
        <position position="66"/>
    </location>
</feature>
<name>A0A165EI31_EXIGL</name>
<dbReference type="EMBL" id="KV426139">
    <property type="protein sequence ID" value="KZV86984.1"/>
    <property type="molecule type" value="Genomic_DNA"/>
</dbReference>
<evidence type="ECO:0000313" key="2">
    <source>
        <dbReference type="Proteomes" id="UP000077266"/>
    </source>
</evidence>
<keyword evidence="2" id="KW-1185">Reference proteome</keyword>
<dbReference type="AlphaFoldDB" id="A0A165EI31"/>
<feature type="non-terminal residue" evidence="1">
    <location>
        <position position="1"/>
    </location>
</feature>
<reference evidence="1 2" key="1">
    <citation type="journal article" date="2016" name="Mol. Biol. Evol.">
        <title>Comparative Genomics of Early-Diverging Mushroom-Forming Fungi Provides Insights into the Origins of Lignocellulose Decay Capabilities.</title>
        <authorList>
            <person name="Nagy L.G."/>
            <person name="Riley R."/>
            <person name="Tritt A."/>
            <person name="Adam C."/>
            <person name="Daum C."/>
            <person name="Floudas D."/>
            <person name="Sun H."/>
            <person name="Yadav J.S."/>
            <person name="Pangilinan J."/>
            <person name="Larsson K.H."/>
            <person name="Matsuura K."/>
            <person name="Barry K."/>
            <person name="Labutti K."/>
            <person name="Kuo R."/>
            <person name="Ohm R.A."/>
            <person name="Bhattacharya S.S."/>
            <person name="Shirouzu T."/>
            <person name="Yoshinaga Y."/>
            <person name="Martin F.M."/>
            <person name="Grigoriev I.V."/>
            <person name="Hibbett D.S."/>
        </authorList>
    </citation>
    <scope>NUCLEOTIDE SEQUENCE [LARGE SCALE GENOMIC DNA]</scope>
    <source>
        <strain evidence="1 2">HHB12029</strain>
    </source>
</reference>
<sequence length="66" mass="7353">PFARHRLSLRPCARTAARHDSRAFFWVECLHRTLRRGPHISLPDAGIAWSLPKLLGLTSPAPCPVA</sequence>
<proteinExistence type="predicted"/>
<dbReference type="InParanoid" id="A0A165EI31"/>
<accession>A0A165EI31</accession>
<dbReference type="Proteomes" id="UP000077266">
    <property type="component" value="Unassembled WGS sequence"/>
</dbReference>
<organism evidence="1 2">
    <name type="scientific">Exidia glandulosa HHB12029</name>
    <dbReference type="NCBI Taxonomy" id="1314781"/>
    <lineage>
        <taxon>Eukaryota</taxon>
        <taxon>Fungi</taxon>
        <taxon>Dikarya</taxon>
        <taxon>Basidiomycota</taxon>
        <taxon>Agaricomycotina</taxon>
        <taxon>Agaricomycetes</taxon>
        <taxon>Auriculariales</taxon>
        <taxon>Exidiaceae</taxon>
        <taxon>Exidia</taxon>
    </lineage>
</organism>
<evidence type="ECO:0000313" key="1">
    <source>
        <dbReference type="EMBL" id="KZV86984.1"/>
    </source>
</evidence>
<gene>
    <name evidence="1" type="ORF">EXIGLDRAFT_724195</name>
</gene>
<protein>
    <submittedName>
        <fullName evidence="1">Uncharacterized protein</fullName>
    </submittedName>
</protein>